<sequence>MAKEQPILPDEMTPKPRAADTGERVYELLREKAINYELRPGDRVNEVHLAAELNVSRTPVRAALHRLVSEGLLRLVPNKGFFRPSIDIDTIRSLFEMRGAIEVLSVRLFCERATKDDIRTLEDHWRRFQENRGSMSIKAIVDEDEKFHEWIAEGSRNSEALRMLRDLNSRIRFLRLVALGREDCNMVTNVEHGQIISEIKAKNVDAAVSLMSRHISLMLNDVTEIAREAVVKIYLGDET</sequence>
<gene>
    <name evidence="6" type="ORF">QO231_11045</name>
</gene>
<dbReference type="Pfam" id="PF00392">
    <property type="entry name" value="GntR"/>
    <property type="match status" value="1"/>
</dbReference>
<dbReference type="Pfam" id="PF07729">
    <property type="entry name" value="FCD"/>
    <property type="match status" value="1"/>
</dbReference>
<name>A0ABU3VDY4_9RHOB</name>
<proteinExistence type="predicted"/>
<keyword evidence="7" id="KW-1185">Reference proteome</keyword>
<dbReference type="CDD" id="cd07377">
    <property type="entry name" value="WHTH_GntR"/>
    <property type="match status" value="1"/>
</dbReference>
<dbReference type="PANTHER" id="PTHR43537:SF45">
    <property type="entry name" value="GNTR FAMILY REGULATORY PROTEIN"/>
    <property type="match status" value="1"/>
</dbReference>
<dbReference type="PRINTS" id="PR00035">
    <property type="entry name" value="HTHGNTR"/>
</dbReference>
<keyword evidence="3" id="KW-0804">Transcription</keyword>
<dbReference type="PANTHER" id="PTHR43537">
    <property type="entry name" value="TRANSCRIPTIONAL REGULATOR, GNTR FAMILY"/>
    <property type="match status" value="1"/>
</dbReference>
<reference evidence="7" key="1">
    <citation type="submission" date="2023-05" db="EMBL/GenBank/DDBJ databases">
        <title>Sedimentitalea sp. nov. JM2-8.</title>
        <authorList>
            <person name="Huang J."/>
        </authorList>
    </citation>
    <scope>NUCLEOTIDE SEQUENCE [LARGE SCALE GENOMIC DNA]</scope>
    <source>
        <strain evidence="7">KHS03</strain>
    </source>
</reference>
<dbReference type="EMBL" id="JASMWN010000007">
    <property type="protein sequence ID" value="MDU9004386.1"/>
    <property type="molecule type" value="Genomic_DNA"/>
</dbReference>
<keyword evidence="2" id="KW-0238">DNA-binding</keyword>
<dbReference type="RefSeq" id="WP_316776060.1">
    <property type="nucleotide sequence ID" value="NZ_JASMWN010000007.1"/>
</dbReference>
<dbReference type="InterPro" id="IPR036388">
    <property type="entry name" value="WH-like_DNA-bd_sf"/>
</dbReference>
<dbReference type="InterPro" id="IPR008920">
    <property type="entry name" value="TF_FadR/GntR_C"/>
</dbReference>
<evidence type="ECO:0000259" key="5">
    <source>
        <dbReference type="PROSITE" id="PS50949"/>
    </source>
</evidence>
<organism evidence="6 7">
    <name type="scientific">Sedimentitalea todarodis</name>
    <dbReference type="NCBI Taxonomy" id="1631240"/>
    <lineage>
        <taxon>Bacteria</taxon>
        <taxon>Pseudomonadati</taxon>
        <taxon>Pseudomonadota</taxon>
        <taxon>Alphaproteobacteria</taxon>
        <taxon>Rhodobacterales</taxon>
        <taxon>Paracoccaceae</taxon>
        <taxon>Sedimentitalea</taxon>
    </lineage>
</organism>
<evidence type="ECO:0000313" key="7">
    <source>
        <dbReference type="Proteomes" id="UP001255416"/>
    </source>
</evidence>
<dbReference type="SMART" id="SM00345">
    <property type="entry name" value="HTH_GNTR"/>
    <property type="match status" value="1"/>
</dbReference>
<protein>
    <submittedName>
        <fullName evidence="6">GntR family transcriptional regulator</fullName>
    </submittedName>
</protein>
<feature type="domain" description="HTH gntR-type" evidence="5">
    <location>
        <begin position="19"/>
        <end position="86"/>
    </location>
</feature>
<feature type="region of interest" description="Disordered" evidence="4">
    <location>
        <begin position="1"/>
        <end position="21"/>
    </location>
</feature>
<dbReference type="InterPro" id="IPR036390">
    <property type="entry name" value="WH_DNA-bd_sf"/>
</dbReference>
<dbReference type="PROSITE" id="PS50949">
    <property type="entry name" value="HTH_GNTR"/>
    <property type="match status" value="1"/>
</dbReference>
<evidence type="ECO:0000256" key="4">
    <source>
        <dbReference type="SAM" id="MobiDB-lite"/>
    </source>
</evidence>
<comment type="caution">
    <text evidence="6">The sequence shown here is derived from an EMBL/GenBank/DDBJ whole genome shotgun (WGS) entry which is preliminary data.</text>
</comment>
<dbReference type="SUPFAM" id="SSF48008">
    <property type="entry name" value="GntR ligand-binding domain-like"/>
    <property type="match status" value="1"/>
</dbReference>
<dbReference type="Proteomes" id="UP001255416">
    <property type="component" value="Unassembled WGS sequence"/>
</dbReference>
<evidence type="ECO:0000256" key="2">
    <source>
        <dbReference type="ARBA" id="ARBA00023125"/>
    </source>
</evidence>
<dbReference type="SMART" id="SM00895">
    <property type="entry name" value="FCD"/>
    <property type="match status" value="1"/>
</dbReference>
<dbReference type="Gene3D" id="1.10.10.10">
    <property type="entry name" value="Winged helix-like DNA-binding domain superfamily/Winged helix DNA-binding domain"/>
    <property type="match status" value="1"/>
</dbReference>
<keyword evidence="1" id="KW-0805">Transcription regulation</keyword>
<dbReference type="InterPro" id="IPR011711">
    <property type="entry name" value="GntR_C"/>
</dbReference>
<evidence type="ECO:0000256" key="1">
    <source>
        <dbReference type="ARBA" id="ARBA00023015"/>
    </source>
</evidence>
<feature type="compositionally biased region" description="Basic and acidic residues" evidence="4">
    <location>
        <begin position="12"/>
        <end position="21"/>
    </location>
</feature>
<accession>A0ABU3VDY4</accession>
<dbReference type="SUPFAM" id="SSF46785">
    <property type="entry name" value="Winged helix' DNA-binding domain"/>
    <property type="match status" value="1"/>
</dbReference>
<dbReference type="InterPro" id="IPR000524">
    <property type="entry name" value="Tscrpt_reg_HTH_GntR"/>
</dbReference>
<evidence type="ECO:0000256" key="3">
    <source>
        <dbReference type="ARBA" id="ARBA00023163"/>
    </source>
</evidence>
<dbReference type="Gene3D" id="1.20.120.530">
    <property type="entry name" value="GntR ligand-binding domain-like"/>
    <property type="match status" value="1"/>
</dbReference>
<evidence type="ECO:0000313" key="6">
    <source>
        <dbReference type="EMBL" id="MDU9004386.1"/>
    </source>
</evidence>